<feature type="region of interest" description="Disordered" evidence="1">
    <location>
        <begin position="84"/>
        <end position="179"/>
    </location>
</feature>
<feature type="domain" description="ILEI/PANDER" evidence="2">
    <location>
        <begin position="217"/>
        <end position="270"/>
    </location>
</feature>
<feature type="compositionally biased region" description="Pro residues" evidence="1">
    <location>
        <begin position="101"/>
        <end position="125"/>
    </location>
</feature>
<gene>
    <name evidence="3" type="ORF">PCOR1329_LOCUS7546</name>
</gene>
<evidence type="ECO:0000313" key="4">
    <source>
        <dbReference type="Proteomes" id="UP001189429"/>
    </source>
</evidence>
<evidence type="ECO:0000313" key="3">
    <source>
        <dbReference type="EMBL" id="CAK0798918.1"/>
    </source>
</evidence>
<dbReference type="Pfam" id="PF15711">
    <property type="entry name" value="ILEI"/>
    <property type="match status" value="1"/>
</dbReference>
<comment type="caution">
    <text evidence="3">The sequence shown here is derived from an EMBL/GenBank/DDBJ whole genome shotgun (WGS) entry which is preliminary data.</text>
</comment>
<keyword evidence="4" id="KW-1185">Reference proteome</keyword>
<organism evidence="3 4">
    <name type="scientific">Prorocentrum cordatum</name>
    <dbReference type="NCBI Taxonomy" id="2364126"/>
    <lineage>
        <taxon>Eukaryota</taxon>
        <taxon>Sar</taxon>
        <taxon>Alveolata</taxon>
        <taxon>Dinophyceae</taxon>
        <taxon>Prorocentrales</taxon>
        <taxon>Prorocentraceae</taxon>
        <taxon>Prorocentrum</taxon>
    </lineage>
</organism>
<feature type="non-terminal residue" evidence="3">
    <location>
        <position position="1"/>
    </location>
</feature>
<sequence length="527" mass="54438">RPAPAFAPPSATAGALVAPLPRHWAAGGPRWPGAPAGGRGWRVRVAAGGDQEGLRAETQLLRKQVELLTDEIRLLREALLGEPLDAPPAAAPAAPAAATPQPSPPPSASTALPPLPPMPPPPPAQPAAAPGAQRSTFPTASAPPPQPAYPPPAAAPAPSPPAWPPVPDSPLPGGTGPAQAGAKTAVKIVSSGYENGNRADFFFDGRLVGINGFFDRRGANVMVIDPDAGKVTLRKSYDIWGDPQTVNPQFSADLRGIPQGHIVLVACKDGLWVREPRLRRQRTCPNGEGTRQCTSGACQAINAMRGVGATIAGPLGVREGYALIGVRGGPAWAESQGKSCEVEWDIPCAVEFPPPPPPMAGAVAAAAAGRHAGHAGRRPARAGRAAAGRLRRIGRAPRPPPGPQASARPAAHRRAALPAQQRAEGGPHGRRVGRWGRGEGRGGAQLGGGGAHARPPPGEDQGQAPRRPRERAAVSGRPTARTPKRPGPSGDAPAGAGRGQLARIRRMETFLVVIRVCWPLLWSTERS</sequence>
<feature type="compositionally biased region" description="Low complexity" evidence="1">
    <location>
        <begin position="91"/>
        <end position="100"/>
    </location>
</feature>
<dbReference type="Proteomes" id="UP001189429">
    <property type="component" value="Unassembled WGS sequence"/>
</dbReference>
<feature type="region of interest" description="Disordered" evidence="1">
    <location>
        <begin position="369"/>
        <end position="500"/>
    </location>
</feature>
<feature type="compositionally biased region" description="Gly residues" evidence="1">
    <location>
        <begin position="441"/>
        <end position="451"/>
    </location>
</feature>
<reference evidence="3" key="1">
    <citation type="submission" date="2023-10" db="EMBL/GenBank/DDBJ databases">
        <authorList>
            <person name="Chen Y."/>
            <person name="Shah S."/>
            <person name="Dougan E. K."/>
            <person name="Thang M."/>
            <person name="Chan C."/>
        </authorList>
    </citation>
    <scope>NUCLEOTIDE SEQUENCE [LARGE SCALE GENOMIC DNA]</scope>
</reference>
<dbReference type="InterPro" id="IPR039477">
    <property type="entry name" value="ILEI/PANDER_dom"/>
</dbReference>
<feature type="compositionally biased region" description="Pro residues" evidence="1">
    <location>
        <begin position="141"/>
        <end position="170"/>
    </location>
</feature>
<proteinExistence type="predicted"/>
<evidence type="ECO:0000256" key="1">
    <source>
        <dbReference type="SAM" id="MobiDB-lite"/>
    </source>
</evidence>
<evidence type="ECO:0000259" key="2">
    <source>
        <dbReference type="Pfam" id="PF15711"/>
    </source>
</evidence>
<feature type="compositionally biased region" description="Basic residues" evidence="1">
    <location>
        <begin position="371"/>
        <end position="381"/>
    </location>
</feature>
<dbReference type="PRINTS" id="PR01217">
    <property type="entry name" value="PRICHEXTENSN"/>
</dbReference>
<protein>
    <recommendedName>
        <fullName evidence="2">ILEI/PANDER domain-containing protein</fullName>
    </recommendedName>
</protein>
<name>A0ABN9PZY6_9DINO</name>
<accession>A0ABN9PZY6</accession>
<dbReference type="EMBL" id="CAUYUJ010002047">
    <property type="protein sequence ID" value="CAK0798918.1"/>
    <property type="molecule type" value="Genomic_DNA"/>
</dbReference>